<sequence length="195" mass="21743">MFNSNLAIHPVTVDHLHRDANRGLRSLLRLVHEKRKAFRPPPGIAVETYGPFLDFPVPEEIIQQLLRGNLEWHILNEYLPPDVVENPGRSDLSHRHPPVNPSRRIPHCQDCSIHVLEGNETKAFGSSGNSVIYDNRFMDDAERGKDAVERGGGGFGGEAANEESAEGDVTISYVADFGWDLGVVLLHRPRLGSRK</sequence>
<accession>A0AAN9E4T6</accession>
<keyword evidence="2" id="KW-1185">Reference proteome</keyword>
<dbReference type="AlphaFoldDB" id="A0AAN9E4T6"/>
<proteinExistence type="predicted"/>
<gene>
    <name evidence="1" type="ORF">RIF29_41307</name>
</gene>
<reference evidence="1 2" key="1">
    <citation type="submission" date="2024-01" db="EMBL/GenBank/DDBJ databases">
        <title>The genomes of 5 underutilized Papilionoideae crops provide insights into root nodulation and disease resistanc.</title>
        <authorList>
            <person name="Yuan L."/>
        </authorList>
    </citation>
    <scope>NUCLEOTIDE SEQUENCE [LARGE SCALE GENOMIC DNA]</scope>
    <source>
        <strain evidence="1">ZHUSHIDOU_FW_LH</strain>
        <tissue evidence="1">Leaf</tissue>
    </source>
</reference>
<organism evidence="1 2">
    <name type="scientific">Crotalaria pallida</name>
    <name type="common">Smooth rattlebox</name>
    <name type="synonym">Crotalaria striata</name>
    <dbReference type="NCBI Taxonomy" id="3830"/>
    <lineage>
        <taxon>Eukaryota</taxon>
        <taxon>Viridiplantae</taxon>
        <taxon>Streptophyta</taxon>
        <taxon>Embryophyta</taxon>
        <taxon>Tracheophyta</taxon>
        <taxon>Spermatophyta</taxon>
        <taxon>Magnoliopsida</taxon>
        <taxon>eudicotyledons</taxon>
        <taxon>Gunneridae</taxon>
        <taxon>Pentapetalae</taxon>
        <taxon>rosids</taxon>
        <taxon>fabids</taxon>
        <taxon>Fabales</taxon>
        <taxon>Fabaceae</taxon>
        <taxon>Papilionoideae</taxon>
        <taxon>50 kb inversion clade</taxon>
        <taxon>genistoids sensu lato</taxon>
        <taxon>core genistoids</taxon>
        <taxon>Crotalarieae</taxon>
        <taxon>Crotalaria</taxon>
    </lineage>
</organism>
<protein>
    <submittedName>
        <fullName evidence="1">Uncharacterized protein</fullName>
    </submittedName>
</protein>
<evidence type="ECO:0000313" key="2">
    <source>
        <dbReference type="Proteomes" id="UP001372338"/>
    </source>
</evidence>
<name>A0AAN9E4T6_CROPI</name>
<comment type="caution">
    <text evidence="1">The sequence shown here is derived from an EMBL/GenBank/DDBJ whole genome shotgun (WGS) entry which is preliminary data.</text>
</comment>
<evidence type="ECO:0000313" key="1">
    <source>
        <dbReference type="EMBL" id="KAK7246439.1"/>
    </source>
</evidence>
<dbReference type="Proteomes" id="UP001372338">
    <property type="component" value="Unassembled WGS sequence"/>
</dbReference>
<dbReference type="EMBL" id="JAYWIO010000008">
    <property type="protein sequence ID" value="KAK7246439.1"/>
    <property type="molecule type" value="Genomic_DNA"/>
</dbReference>